<reference evidence="1" key="1">
    <citation type="submission" date="2022-03" db="EMBL/GenBank/DDBJ databases">
        <authorList>
            <person name="Alioto T."/>
            <person name="Alioto T."/>
            <person name="Gomez Garrido J."/>
        </authorList>
    </citation>
    <scope>NUCLEOTIDE SEQUENCE</scope>
</reference>
<proteinExistence type="predicted"/>
<name>A0AAD1R1F0_PELCU</name>
<gene>
    <name evidence="1" type="ORF">PECUL_23A001318</name>
</gene>
<accession>A0AAD1R1F0</accession>
<keyword evidence="2" id="KW-1185">Reference proteome</keyword>
<dbReference type="AlphaFoldDB" id="A0AAD1R1F0"/>
<dbReference type="EMBL" id="OW240912">
    <property type="protein sequence ID" value="CAH2221646.1"/>
    <property type="molecule type" value="Genomic_DNA"/>
</dbReference>
<protein>
    <submittedName>
        <fullName evidence="1">Uncharacterized protein</fullName>
    </submittedName>
</protein>
<evidence type="ECO:0000313" key="2">
    <source>
        <dbReference type="Proteomes" id="UP001295444"/>
    </source>
</evidence>
<dbReference type="Proteomes" id="UP001295444">
    <property type="component" value="Chromosome 01"/>
</dbReference>
<sequence>MLTGRGWKRLLHNLFSKGKIPKSPTYIGAQEIPHVSRKLPVALRSPRSGVSEPMGVIRGFGACGL</sequence>
<evidence type="ECO:0000313" key="1">
    <source>
        <dbReference type="EMBL" id="CAH2221646.1"/>
    </source>
</evidence>
<organism evidence="1 2">
    <name type="scientific">Pelobates cultripes</name>
    <name type="common">Western spadefoot toad</name>
    <dbReference type="NCBI Taxonomy" id="61616"/>
    <lineage>
        <taxon>Eukaryota</taxon>
        <taxon>Metazoa</taxon>
        <taxon>Chordata</taxon>
        <taxon>Craniata</taxon>
        <taxon>Vertebrata</taxon>
        <taxon>Euteleostomi</taxon>
        <taxon>Amphibia</taxon>
        <taxon>Batrachia</taxon>
        <taxon>Anura</taxon>
        <taxon>Pelobatoidea</taxon>
        <taxon>Pelobatidae</taxon>
        <taxon>Pelobates</taxon>
    </lineage>
</organism>